<dbReference type="Gene3D" id="3.40.50.2300">
    <property type="match status" value="1"/>
</dbReference>
<dbReference type="Pfam" id="PF25487">
    <property type="entry name" value="ETR1_N"/>
    <property type="match status" value="1"/>
</dbReference>
<keyword evidence="5" id="KW-0902">Two-component regulatory system</keyword>
<dbReference type="SMART" id="SM00388">
    <property type="entry name" value="HisKA"/>
    <property type="match status" value="1"/>
</dbReference>
<dbReference type="SUPFAM" id="SSF55874">
    <property type="entry name" value="ATPase domain of HSP90 chaperone/DNA topoisomerase II/histidine kinase"/>
    <property type="match status" value="1"/>
</dbReference>
<dbReference type="InterPro" id="IPR001789">
    <property type="entry name" value="Sig_transdc_resp-reg_receiver"/>
</dbReference>
<keyword evidence="13" id="KW-1185">Reference proteome</keyword>
<dbReference type="Gene3D" id="3.30.565.10">
    <property type="entry name" value="Histidine kinase-like ATPase, C-terminal domain"/>
    <property type="match status" value="1"/>
</dbReference>
<feature type="coiled-coil region" evidence="7">
    <location>
        <begin position="128"/>
        <end position="162"/>
    </location>
</feature>
<dbReference type="InterPro" id="IPR013656">
    <property type="entry name" value="PAS_4"/>
</dbReference>
<proteinExistence type="predicted"/>
<dbReference type="InterPro" id="IPR003661">
    <property type="entry name" value="HisK_dim/P_dom"/>
</dbReference>
<evidence type="ECO:0000256" key="7">
    <source>
        <dbReference type="SAM" id="Coils"/>
    </source>
</evidence>
<dbReference type="InterPro" id="IPR000014">
    <property type="entry name" value="PAS"/>
</dbReference>
<dbReference type="SMART" id="SM00448">
    <property type="entry name" value="REC"/>
    <property type="match status" value="1"/>
</dbReference>
<dbReference type="Pfam" id="PF08448">
    <property type="entry name" value="PAS_4"/>
    <property type="match status" value="1"/>
</dbReference>
<keyword evidence="8" id="KW-0472">Membrane</keyword>
<dbReference type="Gene3D" id="3.30.450.20">
    <property type="entry name" value="PAS domain"/>
    <property type="match status" value="1"/>
</dbReference>
<dbReference type="Pfam" id="PF00072">
    <property type="entry name" value="Response_reg"/>
    <property type="match status" value="1"/>
</dbReference>
<dbReference type="EC" id="2.7.13.3" evidence="2"/>
<evidence type="ECO:0000256" key="8">
    <source>
        <dbReference type="SAM" id="Phobius"/>
    </source>
</evidence>
<dbReference type="PRINTS" id="PR00344">
    <property type="entry name" value="BCTRLSENSOR"/>
</dbReference>
<dbReference type="InterPro" id="IPR003594">
    <property type="entry name" value="HATPase_dom"/>
</dbReference>
<dbReference type="PROSITE" id="PS50109">
    <property type="entry name" value="HIS_KIN"/>
    <property type="match status" value="1"/>
</dbReference>
<evidence type="ECO:0000256" key="5">
    <source>
        <dbReference type="ARBA" id="ARBA00023012"/>
    </source>
</evidence>
<dbReference type="CDD" id="cd00082">
    <property type="entry name" value="HisKA"/>
    <property type="match status" value="1"/>
</dbReference>
<evidence type="ECO:0000256" key="4">
    <source>
        <dbReference type="ARBA" id="ARBA00022777"/>
    </source>
</evidence>
<evidence type="ECO:0000259" key="10">
    <source>
        <dbReference type="PROSITE" id="PS50110"/>
    </source>
</evidence>
<dbReference type="CDD" id="cd17580">
    <property type="entry name" value="REC_2_DhkD-like"/>
    <property type="match status" value="1"/>
</dbReference>
<dbReference type="SUPFAM" id="SSF47384">
    <property type="entry name" value="Homodimeric domain of signal transducing histidine kinase"/>
    <property type="match status" value="1"/>
</dbReference>
<dbReference type="InterPro" id="IPR011006">
    <property type="entry name" value="CheY-like_superfamily"/>
</dbReference>
<feature type="modified residue" description="4-aspartylphosphate" evidence="6">
    <location>
        <position position="640"/>
    </location>
</feature>
<dbReference type="PANTHER" id="PTHR43547:SF2">
    <property type="entry name" value="HYBRID SIGNAL TRANSDUCTION HISTIDINE KINASE C"/>
    <property type="match status" value="1"/>
</dbReference>
<gene>
    <name evidence="12" type="ORF">H6G81_18320</name>
</gene>
<dbReference type="InterPro" id="IPR035965">
    <property type="entry name" value="PAS-like_dom_sf"/>
</dbReference>
<feature type="transmembrane region" description="Helical" evidence="8">
    <location>
        <begin position="64"/>
        <end position="85"/>
    </location>
</feature>
<dbReference type="Proteomes" id="UP000660380">
    <property type="component" value="Unassembled WGS sequence"/>
</dbReference>
<keyword evidence="4" id="KW-0808">Transferase</keyword>
<dbReference type="InterPro" id="IPR036890">
    <property type="entry name" value="HATPase_C_sf"/>
</dbReference>
<dbReference type="PROSITE" id="PS50110">
    <property type="entry name" value="RESPONSE_REGULATORY"/>
    <property type="match status" value="1"/>
</dbReference>
<dbReference type="Gene3D" id="1.10.287.130">
    <property type="match status" value="1"/>
</dbReference>
<evidence type="ECO:0000259" key="9">
    <source>
        <dbReference type="PROSITE" id="PS50109"/>
    </source>
</evidence>
<name>A0ABR8GSQ6_9CYAN</name>
<protein>
    <recommendedName>
        <fullName evidence="2">histidine kinase</fullName>
        <ecNumber evidence="2">2.7.13.3</ecNumber>
    </recommendedName>
</protein>
<evidence type="ECO:0000256" key="1">
    <source>
        <dbReference type="ARBA" id="ARBA00000085"/>
    </source>
</evidence>
<dbReference type="SUPFAM" id="SSF55785">
    <property type="entry name" value="PYP-like sensor domain (PAS domain)"/>
    <property type="match status" value="1"/>
</dbReference>
<dbReference type="SMART" id="SM00387">
    <property type="entry name" value="HATPase_c"/>
    <property type="match status" value="1"/>
</dbReference>
<dbReference type="SUPFAM" id="SSF52172">
    <property type="entry name" value="CheY-like"/>
    <property type="match status" value="1"/>
</dbReference>
<feature type="transmembrane region" description="Helical" evidence="8">
    <location>
        <begin position="91"/>
        <end position="113"/>
    </location>
</feature>
<dbReference type="Pfam" id="PF02518">
    <property type="entry name" value="HATPase_c"/>
    <property type="match status" value="1"/>
</dbReference>
<feature type="domain" description="Response regulatory" evidence="10">
    <location>
        <begin position="591"/>
        <end position="709"/>
    </location>
</feature>
<reference evidence="12 13" key="1">
    <citation type="journal article" date="2020" name="ISME J.">
        <title>Comparative genomics reveals insights into cyanobacterial evolution and habitat adaptation.</title>
        <authorList>
            <person name="Chen M.Y."/>
            <person name="Teng W.K."/>
            <person name="Zhao L."/>
            <person name="Hu C.X."/>
            <person name="Zhou Y.K."/>
            <person name="Han B.P."/>
            <person name="Song L.R."/>
            <person name="Shu W.S."/>
        </authorList>
    </citation>
    <scope>NUCLEOTIDE SEQUENCE [LARGE SCALE GENOMIC DNA]</scope>
    <source>
        <strain evidence="12 13">FACHB-248</strain>
    </source>
</reference>
<feature type="transmembrane region" description="Helical" evidence="8">
    <location>
        <begin position="28"/>
        <end position="52"/>
    </location>
</feature>
<dbReference type="PROSITE" id="PS50112">
    <property type="entry name" value="PAS"/>
    <property type="match status" value="1"/>
</dbReference>
<dbReference type="InterPro" id="IPR004358">
    <property type="entry name" value="Sig_transdc_His_kin-like_C"/>
</dbReference>
<dbReference type="EMBL" id="JACJTA010000040">
    <property type="protein sequence ID" value="MBD2606432.1"/>
    <property type="molecule type" value="Genomic_DNA"/>
</dbReference>
<keyword evidence="3 6" id="KW-0597">Phosphoprotein</keyword>
<dbReference type="InterPro" id="IPR036097">
    <property type="entry name" value="HisK_dim/P_sf"/>
</dbReference>
<accession>A0ABR8GSQ6</accession>
<keyword evidence="4" id="KW-0418">Kinase</keyword>
<dbReference type="InterPro" id="IPR005467">
    <property type="entry name" value="His_kinase_dom"/>
</dbReference>
<evidence type="ECO:0000256" key="2">
    <source>
        <dbReference type="ARBA" id="ARBA00012438"/>
    </source>
</evidence>
<evidence type="ECO:0000256" key="3">
    <source>
        <dbReference type="ARBA" id="ARBA00022553"/>
    </source>
</evidence>
<dbReference type="CDD" id="cd16922">
    <property type="entry name" value="HATPase_EvgS-ArcB-TorS-like"/>
    <property type="match status" value="1"/>
</dbReference>
<dbReference type="RefSeq" id="WP_029631842.1">
    <property type="nucleotide sequence ID" value="NZ_JACJTA010000040.1"/>
</dbReference>
<organism evidence="12 13">
    <name type="scientific">Scytonema hofmannii FACHB-248</name>
    <dbReference type="NCBI Taxonomy" id="1842502"/>
    <lineage>
        <taxon>Bacteria</taxon>
        <taxon>Bacillati</taxon>
        <taxon>Cyanobacteriota</taxon>
        <taxon>Cyanophyceae</taxon>
        <taxon>Nostocales</taxon>
        <taxon>Scytonemataceae</taxon>
        <taxon>Scytonema</taxon>
    </lineage>
</organism>
<comment type="caution">
    <text evidence="12">The sequence shown here is derived from an EMBL/GenBank/DDBJ whole genome shotgun (WGS) entry which is preliminary data.</text>
</comment>
<keyword evidence="8" id="KW-0812">Transmembrane</keyword>
<dbReference type="PANTHER" id="PTHR43547">
    <property type="entry name" value="TWO-COMPONENT HISTIDINE KINASE"/>
    <property type="match status" value="1"/>
</dbReference>
<evidence type="ECO:0000313" key="13">
    <source>
        <dbReference type="Proteomes" id="UP000660380"/>
    </source>
</evidence>
<dbReference type="InterPro" id="IPR058544">
    <property type="entry name" value="ETR1_N"/>
</dbReference>
<keyword evidence="7" id="KW-0175">Coiled coil</keyword>
<comment type="catalytic activity">
    <reaction evidence="1">
        <text>ATP + protein L-histidine = ADP + protein N-phospho-L-histidine.</text>
        <dbReference type="EC" id="2.7.13.3"/>
    </reaction>
</comment>
<keyword evidence="8" id="KW-1133">Transmembrane helix</keyword>
<dbReference type="NCBIfam" id="TIGR00229">
    <property type="entry name" value="sensory_box"/>
    <property type="match status" value="1"/>
</dbReference>
<evidence type="ECO:0000259" key="11">
    <source>
        <dbReference type="PROSITE" id="PS50112"/>
    </source>
</evidence>
<evidence type="ECO:0000313" key="12">
    <source>
        <dbReference type="EMBL" id="MBD2606432.1"/>
    </source>
</evidence>
<sequence length="712" mass="79760">MSELWTTFFTSSPFIPHGHCYLWKTNLVWLHLLSDGFIALAYYSIPITLFCFVRQRRDLPFDWIFLLFAGFIVACGTTHLMEIWTLWYPTYWLSGAIKAFTAMISVFTALQLVPLIPQALALPSPAQLEQANQQLQIQIGERVRVEQELRKYQDNLEHLVLVRSNELIQTNAQLQQEIVERQHTEVALRQSQETIRQQLTEIEAIYTNAPIGLCMLDTNFRYIRVNKRLAEINGISESEHLGRTVHEVLAELGDVQKPVFEEIIATRLPILNREVHGETPAQPGVERSWLASYYPLEDSDRQVASINIIVQEITERKRAEKEREALYASEQFARQQAENANRVKDQFLAILSHELRTPLNPILGWAKLLQTRSFDSATTVKALATIERNAKLQIQLVDDLLDVSRILRNKLILEISSVDLAGVITAAVETVRWAAEAKGIQIQLQIDPNVNFVYGDFNRLHQVIGNLLSNAVKFTPSGGQVEVCLRQDSSCVQINVRDTGKGISSDFLPHVFEYFQQADSSTTRQFGGLGLGLAIVRNLVDLHGGSVTVESPGEDQGTTFSVKLPLVPTSLLLAENRSTKSSTLPNLVGVKIIIVEDDDDSREFLCILLRECGAIVTPAASGLEALSNFIKFQPNILLCDIGMPEMDGYSFIRQIRTMSPEQGGNIPAIALTAYVSETDKYQVLAAGFTKHVAKPVVPDELITSIAELVKIS</sequence>
<feature type="domain" description="Histidine kinase" evidence="9">
    <location>
        <begin position="350"/>
        <end position="568"/>
    </location>
</feature>
<feature type="domain" description="PAS" evidence="11">
    <location>
        <begin position="198"/>
        <end position="249"/>
    </location>
</feature>
<evidence type="ECO:0000256" key="6">
    <source>
        <dbReference type="PROSITE-ProRule" id="PRU00169"/>
    </source>
</evidence>
<dbReference type="Pfam" id="PF00512">
    <property type="entry name" value="HisKA"/>
    <property type="match status" value="1"/>
</dbReference>